<dbReference type="PaxDb" id="4113-PGSC0003DMT400084998"/>
<sequence length="260" mass="28896">MKAQECAALLIQLDDLSKKVMRLEVNSNKKSKYLPPRKCKKMKELEDGRNGERVFEKYRLASKYSIRCIAKKVGVSDFIRRLAQHNSNMESVKLVLITQLYRRAGVPRDIARDIKVTPSFSTDIGCIEVEYMRVEADGRRVVPTDISLEVDVDSLPAEASSPTPTSGTSDEESDAETNEEQIEVHDDEIRESREESIFRDFPNLVETIVQLVIQTSLTEMSTTTPNGCGNAIPSEITPGVDAKVQIATPDTASQTDGVTA</sequence>
<evidence type="ECO:0000313" key="3">
    <source>
        <dbReference type="Proteomes" id="UP000011115"/>
    </source>
</evidence>
<accession>M1D8J0</accession>
<dbReference type="HOGENOM" id="CLU_1071196_0_0_1"/>
<keyword evidence="3" id="KW-1185">Reference proteome</keyword>
<feature type="region of interest" description="Disordered" evidence="1">
    <location>
        <begin position="152"/>
        <end position="191"/>
    </location>
</feature>
<evidence type="ECO:0000256" key="1">
    <source>
        <dbReference type="SAM" id="MobiDB-lite"/>
    </source>
</evidence>
<reference evidence="3" key="1">
    <citation type="journal article" date="2011" name="Nature">
        <title>Genome sequence and analysis of the tuber crop potato.</title>
        <authorList>
            <consortium name="The Potato Genome Sequencing Consortium"/>
        </authorList>
    </citation>
    <scope>NUCLEOTIDE SEQUENCE [LARGE SCALE GENOMIC DNA]</scope>
    <source>
        <strain evidence="3">cv. DM1-3 516 R44</strain>
    </source>
</reference>
<feature type="compositionally biased region" description="Basic and acidic residues" evidence="1">
    <location>
        <begin position="182"/>
        <end position="191"/>
    </location>
</feature>
<name>M1D8J0_SOLTU</name>
<dbReference type="Proteomes" id="UP000011115">
    <property type="component" value="Unassembled WGS sequence"/>
</dbReference>
<dbReference type="Gramene" id="PGSC0003DMT400084998">
    <property type="protein sequence ID" value="PGSC0003DMT400084998"/>
    <property type="gene ID" value="PGSC0003DMG400034569"/>
</dbReference>
<protein>
    <recommendedName>
        <fullName evidence="4">Polyprotein protein</fullName>
    </recommendedName>
</protein>
<proteinExistence type="predicted"/>
<reference evidence="2" key="2">
    <citation type="submission" date="2015-06" db="UniProtKB">
        <authorList>
            <consortium name="EnsemblPlants"/>
        </authorList>
    </citation>
    <scope>IDENTIFICATION</scope>
    <source>
        <strain evidence="2">DM1-3 516 R44</strain>
    </source>
</reference>
<evidence type="ECO:0008006" key="4">
    <source>
        <dbReference type="Google" id="ProtNLM"/>
    </source>
</evidence>
<dbReference type="AlphaFoldDB" id="M1D8J0"/>
<organism evidence="2 3">
    <name type="scientific">Solanum tuberosum</name>
    <name type="common">Potato</name>
    <dbReference type="NCBI Taxonomy" id="4113"/>
    <lineage>
        <taxon>Eukaryota</taxon>
        <taxon>Viridiplantae</taxon>
        <taxon>Streptophyta</taxon>
        <taxon>Embryophyta</taxon>
        <taxon>Tracheophyta</taxon>
        <taxon>Spermatophyta</taxon>
        <taxon>Magnoliopsida</taxon>
        <taxon>eudicotyledons</taxon>
        <taxon>Gunneridae</taxon>
        <taxon>Pentapetalae</taxon>
        <taxon>asterids</taxon>
        <taxon>lamiids</taxon>
        <taxon>Solanales</taxon>
        <taxon>Solanaceae</taxon>
        <taxon>Solanoideae</taxon>
        <taxon>Solaneae</taxon>
        <taxon>Solanum</taxon>
    </lineage>
</organism>
<dbReference type="InParanoid" id="M1D8J0"/>
<feature type="compositionally biased region" description="Acidic residues" evidence="1">
    <location>
        <begin position="169"/>
        <end position="181"/>
    </location>
</feature>
<evidence type="ECO:0000313" key="2">
    <source>
        <dbReference type="EnsemblPlants" id="PGSC0003DMT400084998"/>
    </source>
</evidence>
<dbReference type="EnsemblPlants" id="PGSC0003DMT400084998">
    <property type="protein sequence ID" value="PGSC0003DMT400084998"/>
    <property type="gene ID" value="PGSC0003DMG400034569"/>
</dbReference>